<protein>
    <recommendedName>
        <fullName evidence="4">ABC-2 type transport system permease protein</fullName>
    </recommendedName>
</protein>
<dbReference type="RefSeq" id="WP_263543795.1">
    <property type="nucleotide sequence ID" value="NZ_JAOVZO020000008.1"/>
</dbReference>
<accession>A0A9X3YIK4</accession>
<evidence type="ECO:0000313" key="3">
    <source>
        <dbReference type="Proteomes" id="UP001139971"/>
    </source>
</evidence>
<evidence type="ECO:0000256" key="1">
    <source>
        <dbReference type="SAM" id="Phobius"/>
    </source>
</evidence>
<feature type="transmembrane region" description="Helical" evidence="1">
    <location>
        <begin position="298"/>
        <end position="315"/>
    </location>
</feature>
<feature type="transmembrane region" description="Helical" evidence="1">
    <location>
        <begin position="243"/>
        <end position="264"/>
    </location>
</feature>
<proteinExistence type="predicted"/>
<gene>
    <name evidence="2" type="ORF">OD750_007040</name>
</gene>
<keyword evidence="1" id="KW-0472">Membrane</keyword>
<dbReference type="Proteomes" id="UP001139971">
    <property type="component" value="Unassembled WGS sequence"/>
</dbReference>
<keyword evidence="1" id="KW-1133">Transmembrane helix</keyword>
<keyword evidence="3" id="KW-1185">Reference proteome</keyword>
<feature type="transmembrane region" description="Helical" evidence="1">
    <location>
        <begin position="177"/>
        <end position="202"/>
    </location>
</feature>
<evidence type="ECO:0008006" key="4">
    <source>
        <dbReference type="Google" id="ProtNLM"/>
    </source>
</evidence>
<feature type="transmembrane region" description="Helical" evidence="1">
    <location>
        <begin position="21"/>
        <end position="45"/>
    </location>
</feature>
<dbReference type="EMBL" id="JAOVZO020000008">
    <property type="protein sequence ID" value="MDC8012302.1"/>
    <property type="molecule type" value="Genomic_DNA"/>
</dbReference>
<feature type="transmembrane region" description="Helical" evidence="1">
    <location>
        <begin position="139"/>
        <end position="165"/>
    </location>
</feature>
<sequence>MNTFTWLLKREYWEHRGGFKWVPLITGVVLVLMIAFALVTALMTANRHGIVVGNLNLDDISRAATPQQLEQVGAAINVSMYMLSIPIACLLGIVSFFYLLGSLYDERRDRSVLFWKSLPVSDVQTVLSKVVTVMFVAPLLALVATFATLLIYLVLLSIVFAFYGINPFTVIWLNASPLMVVVKLVALVPVNALWALPTIGWLMLCSAFARRVPFLWAVLIPVGTGTVLAIYDAINNLHVPSTWFWHHIVGRALLSILPGGWIDFDHVGNQMERSRLPSDLATVFNSTGFAHVLTLPSLWIGAAAGAAMIAAAIWLRRWRDDS</sequence>
<feature type="transmembrane region" description="Helical" evidence="1">
    <location>
        <begin position="78"/>
        <end position="100"/>
    </location>
</feature>
<reference evidence="2" key="1">
    <citation type="submission" date="2023-02" db="EMBL/GenBank/DDBJ databases">
        <title>Tahibacter soli sp. nov. isolated from soil.</title>
        <authorList>
            <person name="Baek J.H."/>
            <person name="Lee J.K."/>
            <person name="Choi D.G."/>
            <person name="Jeon C.O."/>
        </authorList>
    </citation>
    <scope>NUCLEOTIDE SEQUENCE</scope>
    <source>
        <strain evidence="2">BL</strain>
    </source>
</reference>
<evidence type="ECO:0000313" key="2">
    <source>
        <dbReference type="EMBL" id="MDC8012302.1"/>
    </source>
</evidence>
<name>A0A9X3YIK4_9GAMM</name>
<feature type="transmembrane region" description="Helical" evidence="1">
    <location>
        <begin position="214"/>
        <end position="231"/>
    </location>
</feature>
<organism evidence="2 3">
    <name type="scientific">Tahibacter soli</name>
    <dbReference type="NCBI Taxonomy" id="2983605"/>
    <lineage>
        <taxon>Bacteria</taxon>
        <taxon>Pseudomonadati</taxon>
        <taxon>Pseudomonadota</taxon>
        <taxon>Gammaproteobacteria</taxon>
        <taxon>Lysobacterales</taxon>
        <taxon>Rhodanobacteraceae</taxon>
        <taxon>Tahibacter</taxon>
    </lineage>
</organism>
<dbReference type="AlphaFoldDB" id="A0A9X3YIK4"/>
<keyword evidence="1" id="KW-0812">Transmembrane</keyword>
<comment type="caution">
    <text evidence="2">The sequence shown here is derived from an EMBL/GenBank/DDBJ whole genome shotgun (WGS) entry which is preliminary data.</text>
</comment>